<dbReference type="EC" id="3.1.4.46" evidence="3"/>
<dbReference type="Gene3D" id="3.20.20.190">
    <property type="entry name" value="Phosphatidylinositol (PI) phosphodiesterase"/>
    <property type="match status" value="1"/>
</dbReference>
<dbReference type="GO" id="GO:0008889">
    <property type="term" value="F:glycerophosphodiester phosphodiesterase activity"/>
    <property type="evidence" value="ECO:0007669"/>
    <property type="project" value="UniProtKB-EC"/>
</dbReference>
<dbReference type="Proteomes" id="UP001224359">
    <property type="component" value="Unassembled WGS sequence"/>
</dbReference>
<dbReference type="SUPFAM" id="SSF51695">
    <property type="entry name" value="PLC-like phosphodiesterases"/>
    <property type="match status" value="1"/>
</dbReference>
<reference evidence="3 4" key="1">
    <citation type="submission" date="2023-07" db="EMBL/GenBank/DDBJ databases">
        <title>Genomic Encyclopedia of Type Strains, Phase IV (KMG-IV): sequencing the most valuable type-strain genomes for metagenomic binning, comparative biology and taxonomic classification.</title>
        <authorList>
            <person name="Goeker M."/>
        </authorList>
    </citation>
    <scope>NUCLEOTIDE SEQUENCE [LARGE SCALE GENOMIC DNA]</scope>
    <source>
        <strain evidence="3 4">DSM 16460</strain>
    </source>
</reference>
<dbReference type="PANTHER" id="PTHR46211">
    <property type="entry name" value="GLYCEROPHOSPHORYL DIESTER PHOSPHODIESTERASE"/>
    <property type="match status" value="1"/>
</dbReference>
<keyword evidence="4" id="KW-1185">Reference proteome</keyword>
<dbReference type="PANTHER" id="PTHR46211:SF7">
    <property type="entry name" value="GLYCEROPHOSPHODIESTER PHOSPHODIESTERASE"/>
    <property type="match status" value="1"/>
</dbReference>
<sequence length="272" mass="31377">MRILLLLSLILLIGCSNLAVEDDFTIISHRGASEYAPEHTMPSYEMAKETGADYLEIDLRLTKDKHLVAIHDETVNRTTNEKGAVSEYTLKELKELDAGSWFNQKYPDKAKEEYEGLSVLSLKDIFNRFGDDIDYYIETKNPDDLAMEKQLLDVISNCELQDNVIIQSYYSKSLLKINEIQPNIPLVKLYWYNEPRKDPLTKQKMDELKEYATGVGFNYENVNKEYIRALSNKGFEVHPFTVNNTNDLEMLKERGATGAFTNNPDKIKSYFE</sequence>
<evidence type="ECO:0000313" key="4">
    <source>
        <dbReference type="Proteomes" id="UP001224359"/>
    </source>
</evidence>
<proteinExistence type="predicted"/>
<comment type="caution">
    <text evidence="3">The sequence shown here is derived from an EMBL/GenBank/DDBJ whole genome shotgun (WGS) entry which is preliminary data.</text>
</comment>
<name>A0ABT9VDA0_9BACI</name>
<feature type="domain" description="GP-PDE" evidence="2">
    <location>
        <begin position="24"/>
        <end position="271"/>
    </location>
</feature>
<evidence type="ECO:0000259" key="2">
    <source>
        <dbReference type="PROSITE" id="PS51704"/>
    </source>
</evidence>
<dbReference type="InterPro" id="IPR017946">
    <property type="entry name" value="PLC-like_Pdiesterase_TIM-brl"/>
</dbReference>
<keyword evidence="1" id="KW-0732">Signal</keyword>
<gene>
    <name evidence="3" type="ORF">J2S77_000917</name>
</gene>
<dbReference type="InterPro" id="IPR030395">
    <property type="entry name" value="GP_PDE_dom"/>
</dbReference>
<protein>
    <submittedName>
        <fullName evidence="3">Glycerophosphoryl diester phosphodiesterase</fullName>
        <ecNumber evidence="3">3.1.4.46</ecNumber>
    </submittedName>
</protein>
<keyword evidence="3" id="KW-0378">Hydrolase</keyword>
<organism evidence="3 4">
    <name type="scientific">Alkalibacillus salilacus</name>
    <dbReference type="NCBI Taxonomy" id="284582"/>
    <lineage>
        <taxon>Bacteria</taxon>
        <taxon>Bacillati</taxon>
        <taxon>Bacillota</taxon>
        <taxon>Bacilli</taxon>
        <taxon>Bacillales</taxon>
        <taxon>Bacillaceae</taxon>
        <taxon>Alkalibacillus</taxon>
    </lineage>
</organism>
<evidence type="ECO:0000313" key="3">
    <source>
        <dbReference type="EMBL" id="MDQ0158953.1"/>
    </source>
</evidence>
<dbReference type="RefSeq" id="WP_306975068.1">
    <property type="nucleotide sequence ID" value="NZ_JAUSTQ010000003.1"/>
</dbReference>
<dbReference type="Pfam" id="PF03009">
    <property type="entry name" value="GDPD"/>
    <property type="match status" value="1"/>
</dbReference>
<dbReference type="PROSITE" id="PS51704">
    <property type="entry name" value="GP_PDE"/>
    <property type="match status" value="1"/>
</dbReference>
<feature type="chain" id="PRO_5046156511" evidence="1">
    <location>
        <begin position="20"/>
        <end position="272"/>
    </location>
</feature>
<evidence type="ECO:0000256" key="1">
    <source>
        <dbReference type="SAM" id="SignalP"/>
    </source>
</evidence>
<accession>A0ABT9VDA0</accession>
<dbReference type="EMBL" id="JAUSTQ010000003">
    <property type="protein sequence ID" value="MDQ0158953.1"/>
    <property type="molecule type" value="Genomic_DNA"/>
</dbReference>
<dbReference type="PROSITE" id="PS51257">
    <property type="entry name" value="PROKAR_LIPOPROTEIN"/>
    <property type="match status" value="1"/>
</dbReference>
<feature type="signal peptide" evidence="1">
    <location>
        <begin position="1"/>
        <end position="19"/>
    </location>
</feature>